<evidence type="ECO:0000313" key="2">
    <source>
        <dbReference type="EMBL" id="KAK2638758.1"/>
    </source>
</evidence>
<accession>A0AAD9TMW6</accession>
<evidence type="ECO:0000259" key="1">
    <source>
        <dbReference type="Pfam" id="PF10551"/>
    </source>
</evidence>
<gene>
    <name evidence="2" type="ORF">Ddye_026553</name>
</gene>
<dbReference type="PANTHER" id="PTHR31973:SF187">
    <property type="entry name" value="MUTATOR TRANSPOSASE MUDRA PROTEIN"/>
    <property type="match status" value="1"/>
</dbReference>
<dbReference type="PANTHER" id="PTHR31973">
    <property type="entry name" value="POLYPROTEIN, PUTATIVE-RELATED"/>
    <property type="match status" value="1"/>
</dbReference>
<feature type="domain" description="MULE transposase" evidence="1">
    <location>
        <begin position="4"/>
        <end position="98"/>
    </location>
</feature>
<protein>
    <recommendedName>
        <fullName evidence="1">MULE transposase domain-containing protein</fullName>
    </recommendedName>
</protein>
<dbReference type="InterPro" id="IPR018289">
    <property type="entry name" value="MULE_transposase_dom"/>
</dbReference>
<dbReference type="EMBL" id="JANJYI010000008">
    <property type="protein sequence ID" value="KAK2638758.1"/>
    <property type="molecule type" value="Genomic_DNA"/>
</dbReference>
<dbReference type="Proteomes" id="UP001280121">
    <property type="component" value="Unassembled WGS sequence"/>
</dbReference>
<evidence type="ECO:0000313" key="3">
    <source>
        <dbReference type="Proteomes" id="UP001280121"/>
    </source>
</evidence>
<name>A0AAD9TMW6_9ROSI</name>
<proteinExistence type="predicted"/>
<comment type="caution">
    <text evidence="2">The sequence shown here is derived from an EMBL/GenBank/DDBJ whole genome shotgun (WGS) entry which is preliminary data.</text>
</comment>
<sequence length="168" mass="19541">MCLVIAVDGTHLKGRFGGIMFATTAQDGNEQVYPIAFRYDDSKNILSWEWFLDFFKGALGHIDDLVFISNRHAIIKAGISKVLPYATHTICCWYFSKNIRKRYHKKDVAAIKDREARTYTEFKYNRHMEELKNVFQNAYDYVVDTGPHKCTSVHSPERRYMVMTTNVA</sequence>
<keyword evidence="3" id="KW-1185">Reference proteome</keyword>
<reference evidence="2" key="1">
    <citation type="journal article" date="2023" name="Plant J.">
        <title>Genome sequences and population genomics provide insights into the demographic history, inbreeding, and mutation load of two 'living fossil' tree species of Dipteronia.</title>
        <authorList>
            <person name="Feng Y."/>
            <person name="Comes H.P."/>
            <person name="Chen J."/>
            <person name="Zhu S."/>
            <person name="Lu R."/>
            <person name="Zhang X."/>
            <person name="Li P."/>
            <person name="Qiu J."/>
            <person name="Olsen K.M."/>
            <person name="Qiu Y."/>
        </authorList>
    </citation>
    <scope>NUCLEOTIDE SEQUENCE</scope>
    <source>
        <strain evidence="2">KIB01</strain>
    </source>
</reference>
<organism evidence="2 3">
    <name type="scientific">Dipteronia dyeriana</name>
    <dbReference type="NCBI Taxonomy" id="168575"/>
    <lineage>
        <taxon>Eukaryota</taxon>
        <taxon>Viridiplantae</taxon>
        <taxon>Streptophyta</taxon>
        <taxon>Embryophyta</taxon>
        <taxon>Tracheophyta</taxon>
        <taxon>Spermatophyta</taxon>
        <taxon>Magnoliopsida</taxon>
        <taxon>eudicotyledons</taxon>
        <taxon>Gunneridae</taxon>
        <taxon>Pentapetalae</taxon>
        <taxon>rosids</taxon>
        <taxon>malvids</taxon>
        <taxon>Sapindales</taxon>
        <taxon>Sapindaceae</taxon>
        <taxon>Hippocastanoideae</taxon>
        <taxon>Acereae</taxon>
        <taxon>Dipteronia</taxon>
    </lineage>
</organism>
<dbReference type="AlphaFoldDB" id="A0AAD9TMW6"/>
<dbReference type="Pfam" id="PF10551">
    <property type="entry name" value="MULE"/>
    <property type="match status" value="1"/>
</dbReference>